<accession>A0ACC1YW15</accession>
<dbReference type="Proteomes" id="UP001164539">
    <property type="component" value="Chromosome 1"/>
</dbReference>
<organism evidence="1 2">
    <name type="scientific">Melia azedarach</name>
    <name type="common">Chinaberry tree</name>
    <dbReference type="NCBI Taxonomy" id="155640"/>
    <lineage>
        <taxon>Eukaryota</taxon>
        <taxon>Viridiplantae</taxon>
        <taxon>Streptophyta</taxon>
        <taxon>Embryophyta</taxon>
        <taxon>Tracheophyta</taxon>
        <taxon>Spermatophyta</taxon>
        <taxon>Magnoliopsida</taxon>
        <taxon>eudicotyledons</taxon>
        <taxon>Gunneridae</taxon>
        <taxon>Pentapetalae</taxon>
        <taxon>rosids</taxon>
        <taxon>malvids</taxon>
        <taxon>Sapindales</taxon>
        <taxon>Meliaceae</taxon>
        <taxon>Melia</taxon>
    </lineage>
</organism>
<dbReference type="EMBL" id="CM051394">
    <property type="protein sequence ID" value="KAJ4727676.1"/>
    <property type="molecule type" value="Genomic_DNA"/>
</dbReference>
<sequence length="418" mass="45963">MVGSKATDHHHQMDVDDDDETMGLPSGGVPCSICLDLVSDNGDRSRAKLHCGHEFHLDCIGSAFNMKGAMQCPNCRKVEKGQWLYANGSSRSLPELSMEDWIPDEDFYDLSYSEMPFRVHWCPFGELTRVGSSFEEVEPPSTTYHDLRGHNAIFTEHTGASSVAHSYVAYVGPVPPTTTRSGNNVDDSHLNHHWNGLSGQSEIFTSHAFPAINIQYHSWGRHSAPFSISSSHMNGTEPASIPHATLRSSHGESDATTMPRSFHHPLIFDHGSGPRVGSSFVSSVVPRHPGSGALTHERIQASHAFHHHQPSSNSPGLPTPVVPGIRRFDGPRSLPAMVPVPLQHDQNGGFYIFPPSPPGQNVHEAENASLNHFHVWERERLSRFPSVPRDSSWGHQNTSGSGSDLGNRSGSFWHRHSS</sequence>
<evidence type="ECO:0000313" key="2">
    <source>
        <dbReference type="Proteomes" id="UP001164539"/>
    </source>
</evidence>
<proteinExistence type="predicted"/>
<comment type="caution">
    <text evidence="1">The sequence shown here is derived from an EMBL/GenBank/DDBJ whole genome shotgun (WGS) entry which is preliminary data.</text>
</comment>
<keyword evidence="2" id="KW-1185">Reference proteome</keyword>
<reference evidence="1 2" key="1">
    <citation type="journal article" date="2023" name="Science">
        <title>Complex scaffold remodeling in plant triterpene biosynthesis.</title>
        <authorList>
            <person name="De La Pena R."/>
            <person name="Hodgson H."/>
            <person name="Liu J.C."/>
            <person name="Stephenson M.J."/>
            <person name="Martin A.C."/>
            <person name="Owen C."/>
            <person name="Harkess A."/>
            <person name="Leebens-Mack J."/>
            <person name="Jimenez L.E."/>
            <person name="Osbourn A."/>
            <person name="Sattely E.S."/>
        </authorList>
    </citation>
    <scope>NUCLEOTIDE SEQUENCE [LARGE SCALE GENOMIC DNA]</scope>
    <source>
        <strain evidence="2">cv. JPN11</strain>
        <tissue evidence="1">Leaf</tissue>
    </source>
</reference>
<protein>
    <submittedName>
        <fullName evidence="1">Zinc finger, RING-type</fullName>
    </submittedName>
</protein>
<evidence type="ECO:0000313" key="1">
    <source>
        <dbReference type="EMBL" id="KAJ4727676.1"/>
    </source>
</evidence>
<gene>
    <name evidence="1" type="ORF">OWV82_000737</name>
</gene>
<name>A0ACC1YW15_MELAZ</name>